<dbReference type="Proteomes" id="UP001454036">
    <property type="component" value="Unassembled WGS sequence"/>
</dbReference>
<evidence type="ECO:0000256" key="7">
    <source>
        <dbReference type="ARBA" id="ARBA00022490"/>
    </source>
</evidence>
<dbReference type="GO" id="GO:0005783">
    <property type="term" value="C:endoplasmic reticulum"/>
    <property type="evidence" value="ECO:0007669"/>
    <property type="project" value="UniProtKB-SubCell"/>
</dbReference>
<dbReference type="GO" id="GO:0016020">
    <property type="term" value="C:membrane"/>
    <property type="evidence" value="ECO:0007669"/>
    <property type="project" value="UniProtKB-SubCell"/>
</dbReference>
<dbReference type="PANTHER" id="PTHR36023:SF3">
    <property type="entry name" value="ARGOS-LIKE PROTEIN"/>
    <property type="match status" value="1"/>
</dbReference>
<gene>
    <name evidence="14" type="ORF">LIER_33890</name>
</gene>
<organism evidence="14 15">
    <name type="scientific">Lithospermum erythrorhizon</name>
    <name type="common">Purple gromwell</name>
    <name type="synonym">Lithospermum officinale var. erythrorhizon</name>
    <dbReference type="NCBI Taxonomy" id="34254"/>
    <lineage>
        <taxon>Eukaryota</taxon>
        <taxon>Viridiplantae</taxon>
        <taxon>Streptophyta</taxon>
        <taxon>Embryophyta</taxon>
        <taxon>Tracheophyta</taxon>
        <taxon>Spermatophyta</taxon>
        <taxon>Magnoliopsida</taxon>
        <taxon>eudicotyledons</taxon>
        <taxon>Gunneridae</taxon>
        <taxon>Pentapetalae</taxon>
        <taxon>asterids</taxon>
        <taxon>lamiids</taxon>
        <taxon>Boraginales</taxon>
        <taxon>Boraginaceae</taxon>
        <taxon>Boraginoideae</taxon>
        <taxon>Lithospermeae</taxon>
        <taxon>Lithospermum</taxon>
    </lineage>
</organism>
<dbReference type="AlphaFoldDB" id="A0AAV3S1S6"/>
<comment type="subcellular location">
    <subcellularLocation>
        <location evidence="4">Cytoplasm</location>
    </subcellularLocation>
    <subcellularLocation>
        <location evidence="3">Endoplasmic reticulum</location>
    </subcellularLocation>
    <subcellularLocation>
        <location evidence="2">Membrane</location>
        <topology evidence="2">Multi-pass membrane protein</topology>
    </subcellularLocation>
    <subcellularLocation>
        <location evidence="1">Nucleus</location>
    </subcellularLocation>
</comment>
<accession>A0AAV3S1S6</accession>
<evidence type="ECO:0000256" key="6">
    <source>
        <dbReference type="ARBA" id="ARBA00022473"/>
    </source>
</evidence>
<proteinExistence type="inferred from homology"/>
<dbReference type="GO" id="GO:0009725">
    <property type="term" value="P:response to hormone"/>
    <property type="evidence" value="ECO:0007669"/>
    <property type="project" value="UniProtKB-ARBA"/>
</dbReference>
<evidence type="ECO:0000256" key="12">
    <source>
        <dbReference type="ARBA" id="ARBA00023242"/>
    </source>
</evidence>
<dbReference type="EMBL" id="BAABME010013862">
    <property type="protein sequence ID" value="GAA0186602.1"/>
    <property type="molecule type" value="Genomic_DNA"/>
</dbReference>
<feature type="transmembrane region" description="Helical" evidence="13">
    <location>
        <begin position="93"/>
        <end position="113"/>
    </location>
</feature>
<evidence type="ECO:0000256" key="9">
    <source>
        <dbReference type="ARBA" id="ARBA00022824"/>
    </source>
</evidence>
<comment type="caution">
    <text evidence="14">The sequence shown here is derived from an EMBL/GenBank/DDBJ whole genome shotgun (WGS) entry which is preliminary data.</text>
</comment>
<evidence type="ECO:0000256" key="1">
    <source>
        <dbReference type="ARBA" id="ARBA00004123"/>
    </source>
</evidence>
<keyword evidence="9" id="KW-0256">Endoplasmic reticulum</keyword>
<evidence type="ECO:0000256" key="13">
    <source>
        <dbReference type="SAM" id="Phobius"/>
    </source>
</evidence>
<evidence type="ECO:0000256" key="11">
    <source>
        <dbReference type="ARBA" id="ARBA00023136"/>
    </source>
</evidence>
<dbReference type="GO" id="GO:0005634">
    <property type="term" value="C:nucleus"/>
    <property type="evidence" value="ECO:0007669"/>
    <property type="project" value="UniProtKB-SubCell"/>
</dbReference>
<keyword evidence="12" id="KW-0539">Nucleus</keyword>
<evidence type="ECO:0000313" key="14">
    <source>
        <dbReference type="EMBL" id="GAA0186602.1"/>
    </source>
</evidence>
<keyword evidence="10 13" id="KW-1133">Transmembrane helix</keyword>
<evidence type="ECO:0000256" key="5">
    <source>
        <dbReference type="ARBA" id="ARBA00006891"/>
    </source>
</evidence>
<evidence type="ECO:0000256" key="8">
    <source>
        <dbReference type="ARBA" id="ARBA00022692"/>
    </source>
</evidence>
<keyword evidence="8 13" id="KW-0812">Transmembrane</keyword>
<evidence type="ECO:0000256" key="3">
    <source>
        <dbReference type="ARBA" id="ARBA00004240"/>
    </source>
</evidence>
<reference evidence="14 15" key="1">
    <citation type="submission" date="2024-01" db="EMBL/GenBank/DDBJ databases">
        <title>The complete chloroplast genome sequence of Lithospermum erythrorhizon: insights into the phylogenetic relationship among Boraginaceae species and the maternal lineages of purple gromwells.</title>
        <authorList>
            <person name="Okada T."/>
            <person name="Watanabe K."/>
        </authorList>
    </citation>
    <scope>NUCLEOTIDE SEQUENCE [LARGE SCALE GENOMIC DNA]</scope>
</reference>
<comment type="similarity">
    <text evidence="5">Belongs to the plant organ size related (OSR) protein family.</text>
</comment>
<sequence length="127" mass="14565">MVMERQEAELRQSKGVISIQDWYFRRLMEETTPTKAKKLIPKITTTQNVRQQGHGQIMHSSSSYFGSEYLVILICLTASILFLPLILPPLPPPPFMLLSLPICIFIVLMILAFSSSNTRALTNYRYM</sequence>
<evidence type="ECO:0000313" key="15">
    <source>
        <dbReference type="Proteomes" id="UP001454036"/>
    </source>
</evidence>
<feature type="transmembrane region" description="Helical" evidence="13">
    <location>
        <begin position="69"/>
        <end position="87"/>
    </location>
</feature>
<dbReference type="GO" id="GO:0046622">
    <property type="term" value="P:positive regulation of organ growth"/>
    <property type="evidence" value="ECO:0007669"/>
    <property type="project" value="InterPro"/>
</dbReference>
<evidence type="ECO:0000256" key="2">
    <source>
        <dbReference type="ARBA" id="ARBA00004141"/>
    </source>
</evidence>
<keyword evidence="7" id="KW-0963">Cytoplasm</keyword>
<keyword evidence="6" id="KW-0217">Developmental protein</keyword>
<evidence type="ECO:0000256" key="4">
    <source>
        <dbReference type="ARBA" id="ARBA00004496"/>
    </source>
</evidence>
<keyword evidence="15" id="KW-1185">Reference proteome</keyword>
<evidence type="ECO:0000256" key="10">
    <source>
        <dbReference type="ARBA" id="ARBA00022989"/>
    </source>
</evidence>
<name>A0AAV3S1S6_LITER</name>
<dbReference type="PANTHER" id="PTHR36023">
    <property type="entry name" value="ARGOS-LIKE PROTEIN"/>
    <property type="match status" value="1"/>
</dbReference>
<protein>
    <submittedName>
        <fullName evidence="14">Uncharacterized protein</fullName>
    </submittedName>
</protein>
<keyword evidence="11 13" id="KW-0472">Membrane</keyword>
<dbReference type="InterPro" id="IPR037468">
    <property type="entry name" value="ARGOS/ARL/OSR1"/>
</dbReference>